<dbReference type="SUPFAM" id="SSF51735">
    <property type="entry name" value="NAD(P)-binding Rossmann-fold domains"/>
    <property type="match status" value="1"/>
</dbReference>
<dbReference type="Pfam" id="PF00106">
    <property type="entry name" value="adh_short"/>
    <property type="match status" value="1"/>
</dbReference>
<reference evidence="1 2" key="1">
    <citation type="submission" date="2020-09" db="EMBL/GenBank/DDBJ databases">
        <title>Characterization and genome sequencing of Ruminiclostridium sp. nov. MA18.</title>
        <authorList>
            <person name="Rettenmaier R."/>
            <person name="Kowollik M.-L."/>
            <person name="Liebl W."/>
            <person name="Zverlov V."/>
        </authorList>
    </citation>
    <scope>NUCLEOTIDE SEQUENCE [LARGE SCALE GENOMIC DNA]</scope>
    <source>
        <strain evidence="1 2">MA18</strain>
    </source>
</reference>
<organism evidence="1 2">
    <name type="scientific">Ruminiclostridium herbifermentans</name>
    <dbReference type="NCBI Taxonomy" id="2488810"/>
    <lineage>
        <taxon>Bacteria</taxon>
        <taxon>Bacillati</taxon>
        <taxon>Bacillota</taxon>
        <taxon>Clostridia</taxon>
        <taxon>Eubacteriales</taxon>
        <taxon>Oscillospiraceae</taxon>
        <taxon>Ruminiclostridium</taxon>
    </lineage>
</organism>
<dbReference type="InterPro" id="IPR036291">
    <property type="entry name" value="NAD(P)-bd_dom_sf"/>
</dbReference>
<dbReference type="InterPro" id="IPR002347">
    <property type="entry name" value="SDR_fam"/>
</dbReference>
<protein>
    <submittedName>
        <fullName evidence="1">SDR family oxidoreductase</fullName>
    </submittedName>
</protein>
<evidence type="ECO:0000313" key="2">
    <source>
        <dbReference type="Proteomes" id="UP000306409"/>
    </source>
</evidence>
<dbReference type="CDD" id="cd05233">
    <property type="entry name" value="SDR_c"/>
    <property type="match status" value="1"/>
</dbReference>
<keyword evidence="2" id="KW-1185">Reference proteome</keyword>
<name>A0A4U7JHM1_9FIRM</name>
<sequence>MGKIDIFFANAGFAYYEKIAKPDYQHIEDIYKVNVFAPLYICEKMYELNKDRDYKVVITSSAMGMLSLLGYALYLSTKAAMKLLSELLARMEKFVDIVN</sequence>
<accession>A0A4U7JHM1</accession>
<dbReference type="PANTHER" id="PTHR43550">
    <property type="entry name" value="3-KETODIHYDROSPHINGOSINE REDUCTASE"/>
    <property type="match status" value="1"/>
</dbReference>
<dbReference type="AlphaFoldDB" id="A0A4U7JHM1"/>
<dbReference type="EMBL" id="CP061336">
    <property type="protein sequence ID" value="QNU68905.1"/>
    <property type="molecule type" value="Genomic_DNA"/>
</dbReference>
<dbReference type="OrthoDB" id="9803333at2"/>
<evidence type="ECO:0000313" key="1">
    <source>
        <dbReference type="EMBL" id="QNU68905.1"/>
    </source>
</evidence>
<proteinExistence type="predicted"/>
<dbReference type="KEGG" id="rher:EHE19_015130"/>
<gene>
    <name evidence="1" type="ORF">EHE19_015130</name>
</gene>
<dbReference type="Proteomes" id="UP000306409">
    <property type="component" value="Chromosome"/>
</dbReference>
<dbReference type="PANTHER" id="PTHR43550:SF3">
    <property type="entry name" value="3-KETODIHYDROSPHINGOSINE REDUCTASE"/>
    <property type="match status" value="1"/>
</dbReference>
<dbReference type="Gene3D" id="3.40.50.720">
    <property type="entry name" value="NAD(P)-binding Rossmann-like Domain"/>
    <property type="match status" value="1"/>
</dbReference>